<evidence type="ECO:0000313" key="2">
    <source>
        <dbReference type="EMBL" id="KAF1981588.1"/>
    </source>
</evidence>
<dbReference type="AlphaFoldDB" id="A0A6G1GLJ5"/>
<dbReference type="EMBL" id="ML977196">
    <property type="protein sequence ID" value="KAF1981588.1"/>
    <property type="molecule type" value="Genomic_DNA"/>
</dbReference>
<feature type="signal peptide" evidence="1">
    <location>
        <begin position="1"/>
        <end position="30"/>
    </location>
</feature>
<evidence type="ECO:0000256" key="1">
    <source>
        <dbReference type="SAM" id="SignalP"/>
    </source>
</evidence>
<evidence type="ECO:0000313" key="3">
    <source>
        <dbReference type="Proteomes" id="UP000800041"/>
    </source>
</evidence>
<feature type="chain" id="PRO_5026278383" evidence="1">
    <location>
        <begin position="31"/>
        <end position="216"/>
    </location>
</feature>
<organism evidence="2 3">
    <name type="scientific">Aulographum hederae CBS 113979</name>
    <dbReference type="NCBI Taxonomy" id="1176131"/>
    <lineage>
        <taxon>Eukaryota</taxon>
        <taxon>Fungi</taxon>
        <taxon>Dikarya</taxon>
        <taxon>Ascomycota</taxon>
        <taxon>Pezizomycotina</taxon>
        <taxon>Dothideomycetes</taxon>
        <taxon>Pleosporomycetidae</taxon>
        <taxon>Aulographales</taxon>
        <taxon>Aulographaceae</taxon>
    </lineage>
</organism>
<name>A0A6G1GLJ5_9PEZI</name>
<sequence>MRSAGRSSVIFLCRFHAALLCFCTVPTAPTVPHPRSRSCTAWRSCQFRAYLSPFRYPLLPPMALEPSPDRRQVDAALCSNADSAESLALLLVAEQNQSRSPRFVPLYGTEIRNAEGKVADSPTWRQRPECSLQARLVRPSVATTQLVAQLLKMLPSHDYQKVLLARRLTLAIIFASEPSREGAECQRVSPAPSSYGPVAWICRKKRRGRAAADWLV</sequence>
<proteinExistence type="predicted"/>
<reference evidence="2" key="1">
    <citation type="journal article" date="2020" name="Stud. Mycol.">
        <title>101 Dothideomycetes genomes: a test case for predicting lifestyles and emergence of pathogens.</title>
        <authorList>
            <person name="Haridas S."/>
            <person name="Albert R."/>
            <person name="Binder M."/>
            <person name="Bloem J."/>
            <person name="Labutti K."/>
            <person name="Salamov A."/>
            <person name="Andreopoulos B."/>
            <person name="Baker S."/>
            <person name="Barry K."/>
            <person name="Bills G."/>
            <person name="Bluhm B."/>
            <person name="Cannon C."/>
            <person name="Castanera R."/>
            <person name="Culley D."/>
            <person name="Daum C."/>
            <person name="Ezra D."/>
            <person name="Gonzalez J."/>
            <person name="Henrissat B."/>
            <person name="Kuo A."/>
            <person name="Liang C."/>
            <person name="Lipzen A."/>
            <person name="Lutzoni F."/>
            <person name="Magnuson J."/>
            <person name="Mondo S."/>
            <person name="Nolan M."/>
            <person name="Ohm R."/>
            <person name="Pangilinan J."/>
            <person name="Park H.-J."/>
            <person name="Ramirez L."/>
            <person name="Alfaro M."/>
            <person name="Sun H."/>
            <person name="Tritt A."/>
            <person name="Yoshinaga Y."/>
            <person name="Zwiers L.-H."/>
            <person name="Turgeon B."/>
            <person name="Goodwin S."/>
            <person name="Spatafora J."/>
            <person name="Crous P."/>
            <person name="Grigoriev I."/>
        </authorList>
    </citation>
    <scope>NUCLEOTIDE SEQUENCE</scope>
    <source>
        <strain evidence="2">CBS 113979</strain>
    </source>
</reference>
<dbReference type="Proteomes" id="UP000800041">
    <property type="component" value="Unassembled WGS sequence"/>
</dbReference>
<keyword evidence="3" id="KW-1185">Reference proteome</keyword>
<protein>
    <submittedName>
        <fullName evidence="2">Uncharacterized protein</fullName>
    </submittedName>
</protein>
<accession>A0A6G1GLJ5</accession>
<keyword evidence="1" id="KW-0732">Signal</keyword>
<gene>
    <name evidence="2" type="ORF">K402DRAFT_232017</name>
</gene>